<dbReference type="Proteomes" id="UP000614460">
    <property type="component" value="Unassembled WGS sequence"/>
</dbReference>
<dbReference type="PANTHER" id="PTHR10264">
    <property type="entry name" value="BAND 7 PROTEIN-RELATED"/>
    <property type="match status" value="1"/>
</dbReference>
<dbReference type="InterPro" id="IPR001972">
    <property type="entry name" value="Stomatin_HflK_fam"/>
</dbReference>
<dbReference type="Pfam" id="PF01145">
    <property type="entry name" value="Band_7"/>
    <property type="match status" value="1"/>
</dbReference>
<protein>
    <submittedName>
        <fullName evidence="4">Peptidase</fullName>
    </submittedName>
</protein>
<dbReference type="InterPro" id="IPR036013">
    <property type="entry name" value="Band_7/SPFH_dom_sf"/>
</dbReference>
<dbReference type="InterPro" id="IPR001107">
    <property type="entry name" value="Band_7"/>
</dbReference>
<comment type="caution">
    <text evidence="4">The sequence shown here is derived from an EMBL/GenBank/DDBJ whole genome shotgun (WGS) entry which is preliminary data.</text>
</comment>
<proteinExistence type="inferred from homology"/>
<organism evidence="4 5">
    <name type="scientific">Sphingobacterium cellulitidis</name>
    <dbReference type="NCBI Taxonomy" id="1768011"/>
    <lineage>
        <taxon>Bacteria</taxon>
        <taxon>Pseudomonadati</taxon>
        <taxon>Bacteroidota</taxon>
        <taxon>Sphingobacteriia</taxon>
        <taxon>Sphingobacteriales</taxon>
        <taxon>Sphingobacteriaceae</taxon>
        <taxon>Sphingobacterium</taxon>
    </lineage>
</organism>
<dbReference type="Gene3D" id="3.30.479.30">
    <property type="entry name" value="Band 7 domain"/>
    <property type="match status" value="1"/>
</dbReference>
<dbReference type="GO" id="GO:0005886">
    <property type="term" value="C:plasma membrane"/>
    <property type="evidence" value="ECO:0007669"/>
    <property type="project" value="InterPro"/>
</dbReference>
<evidence type="ECO:0000256" key="1">
    <source>
        <dbReference type="ARBA" id="ARBA00004167"/>
    </source>
</evidence>
<evidence type="ECO:0000256" key="2">
    <source>
        <dbReference type="ARBA" id="ARBA00008164"/>
    </source>
</evidence>
<dbReference type="EMBL" id="BMKM01000002">
    <property type="protein sequence ID" value="GGE15968.1"/>
    <property type="molecule type" value="Genomic_DNA"/>
</dbReference>
<feature type="domain" description="Band 7" evidence="3">
    <location>
        <begin position="132"/>
        <end position="291"/>
    </location>
</feature>
<reference evidence="4" key="2">
    <citation type="submission" date="2020-09" db="EMBL/GenBank/DDBJ databases">
        <authorList>
            <person name="Sun Q."/>
            <person name="Zhou Y."/>
        </authorList>
    </citation>
    <scope>NUCLEOTIDE SEQUENCE</scope>
    <source>
        <strain evidence="4">CGMCC 1.15966</strain>
    </source>
</reference>
<sequence length="365" mass="42294">MKRIVINRNQIGFIIKNNGVKRIVTEGKYWLSFAEKVEIYDMSLPFNVNHNLDVLLTIPEFDEIVEIVEVLDNEIALMFVNNNFSRVLPAGRHVFWKGLADYHFQIESMDSLEVQDSINKSYLMLDVFKPYVSRVKVAEYMSSLLFVNGKFERELLPGEYFFWKYRNELEVLYVDQRVLYMDIPGQEILTKDKVQIRLNVSFQYKVVDVKKALLENQQYDSQLYLLMQMMARTFVADQTLDSLLENKDSIAKTILEEGKKAAEKLGVQLLSMGIKDIILPGEVKEIMSQVLIAEKKAQANTITRREETASTRSLLNTAKLLEENAMLFRLKEMEYVEKIAEKINSISVSGNGQVVDQLKQLFLNK</sequence>
<comment type="similarity">
    <text evidence="2">Belongs to the band 7/mec-2 family.</text>
</comment>
<evidence type="ECO:0000313" key="4">
    <source>
        <dbReference type="EMBL" id="GGE15968.1"/>
    </source>
</evidence>
<dbReference type="AlphaFoldDB" id="A0A8H9KV83"/>
<evidence type="ECO:0000259" key="3">
    <source>
        <dbReference type="SMART" id="SM00244"/>
    </source>
</evidence>
<dbReference type="InterPro" id="IPR043202">
    <property type="entry name" value="Band-7_stomatin-like"/>
</dbReference>
<dbReference type="PANTHER" id="PTHR10264:SF83">
    <property type="entry name" value="BLL5629 PROTEIN"/>
    <property type="match status" value="1"/>
</dbReference>
<dbReference type="RefSeq" id="WP_094256887.1">
    <property type="nucleotide sequence ID" value="NZ_BMKM01000002.1"/>
</dbReference>
<gene>
    <name evidence="4" type="ORF">GCM10011516_12190</name>
</gene>
<reference evidence="4" key="1">
    <citation type="journal article" date="2014" name="Int. J. Syst. Evol. Microbiol.">
        <title>Complete genome sequence of Corynebacterium casei LMG S-19264T (=DSM 44701T), isolated from a smear-ripened cheese.</title>
        <authorList>
            <consortium name="US DOE Joint Genome Institute (JGI-PGF)"/>
            <person name="Walter F."/>
            <person name="Albersmeier A."/>
            <person name="Kalinowski J."/>
            <person name="Ruckert C."/>
        </authorList>
    </citation>
    <scope>NUCLEOTIDE SEQUENCE</scope>
    <source>
        <strain evidence="4">CGMCC 1.15966</strain>
    </source>
</reference>
<dbReference type="SMART" id="SM00244">
    <property type="entry name" value="PHB"/>
    <property type="match status" value="1"/>
</dbReference>
<dbReference type="PRINTS" id="PR00721">
    <property type="entry name" value="STOMATIN"/>
</dbReference>
<evidence type="ECO:0000313" key="5">
    <source>
        <dbReference type="Proteomes" id="UP000614460"/>
    </source>
</evidence>
<accession>A0A8H9KV83</accession>
<dbReference type="CDD" id="cd13438">
    <property type="entry name" value="SPFH_eoslipins_u2"/>
    <property type="match status" value="1"/>
</dbReference>
<comment type="subcellular location">
    <subcellularLocation>
        <location evidence="1">Membrane</location>
        <topology evidence="1">Single-pass membrane protein</topology>
    </subcellularLocation>
</comment>
<name>A0A8H9KV83_9SPHI</name>
<dbReference type="SUPFAM" id="SSF117892">
    <property type="entry name" value="Band 7/SPFH domain"/>
    <property type="match status" value="1"/>
</dbReference>
<keyword evidence="5" id="KW-1185">Reference proteome</keyword>